<dbReference type="Proteomes" id="UP000275408">
    <property type="component" value="Unassembled WGS sequence"/>
</dbReference>
<sequence>MQTIQGENDSELSLNAARLLQSIVMEPNSLTSEIFDSLRDTLLEVMSDLQSYHTGF</sequence>
<organism evidence="1 2">
    <name type="scientific">Pocillopora damicornis</name>
    <name type="common">Cauliflower coral</name>
    <name type="synonym">Millepora damicornis</name>
    <dbReference type="NCBI Taxonomy" id="46731"/>
    <lineage>
        <taxon>Eukaryota</taxon>
        <taxon>Metazoa</taxon>
        <taxon>Cnidaria</taxon>
        <taxon>Anthozoa</taxon>
        <taxon>Hexacorallia</taxon>
        <taxon>Scleractinia</taxon>
        <taxon>Astrocoeniina</taxon>
        <taxon>Pocilloporidae</taxon>
        <taxon>Pocillopora</taxon>
    </lineage>
</organism>
<evidence type="ECO:0000313" key="1">
    <source>
        <dbReference type="EMBL" id="RMX57192.1"/>
    </source>
</evidence>
<dbReference type="OrthoDB" id="10065854at2759"/>
<accession>A0A3M6UU40</accession>
<protein>
    <submittedName>
        <fullName evidence="1">Uncharacterized protein</fullName>
    </submittedName>
</protein>
<reference evidence="1 2" key="1">
    <citation type="journal article" date="2018" name="Sci. Rep.">
        <title>Comparative analysis of the Pocillopora damicornis genome highlights role of immune system in coral evolution.</title>
        <authorList>
            <person name="Cunning R."/>
            <person name="Bay R.A."/>
            <person name="Gillette P."/>
            <person name="Baker A.C."/>
            <person name="Traylor-Knowles N."/>
        </authorList>
    </citation>
    <scope>NUCLEOTIDE SEQUENCE [LARGE SCALE GENOMIC DNA]</scope>
    <source>
        <strain evidence="1">RSMAS</strain>
        <tissue evidence="1">Whole animal</tissue>
    </source>
</reference>
<comment type="caution">
    <text evidence="1">The sequence shown here is derived from an EMBL/GenBank/DDBJ whole genome shotgun (WGS) entry which is preliminary data.</text>
</comment>
<keyword evidence="2" id="KW-1185">Reference proteome</keyword>
<dbReference type="AlphaFoldDB" id="A0A3M6UU40"/>
<name>A0A3M6UU40_POCDA</name>
<gene>
    <name evidence="1" type="ORF">pdam_00017942</name>
</gene>
<dbReference type="EMBL" id="RCHS01000710">
    <property type="protein sequence ID" value="RMX57192.1"/>
    <property type="molecule type" value="Genomic_DNA"/>
</dbReference>
<proteinExistence type="predicted"/>
<evidence type="ECO:0000313" key="2">
    <source>
        <dbReference type="Proteomes" id="UP000275408"/>
    </source>
</evidence>